<feature type="transmembrane region" description="Helical" evidence="6">
    <location>
        <begin position="12"/>
        <end position="33"/>
    </location>
</feature>
<name>A0A2X0U3H7_9ACTO</name>
<feature type="transmembrane region" description="Helical" evidence="6">
    <location>
        <begin position="282"/>
        <end position="299"/>
    </location>
</feature>
<feature type="transmembrane region" description="Helical" evidence="6">
    <location>
        <begin position="328"/>
        <end position="345"/>
    </location>
</feature>
<evidence type="ECO:0000256" key="5">
    <source>
        <dbReference type="ARBA" id="ARBA00023136"/>
    </source>
</evidence>
<evidence type="ECO:0000256" key="4">
    <source>
        <dbReference type="ARBA" id="ARBA00022989"/>
    </source>
</evidence>
<dbReference type="PANTHER" id="PTHR30619">
    <property type="entry name" value="DNA INTERNALIZATION/COMPETENCE PROTEIN COMEC/REC2"/>
    <property type="match status" value="1"/>
</dbReference>
<keyword evidence="3 6" id="KW-0812">Transmembrane</keyword>
<dbReference type="PANTHER" id="PTHR30619:SF7">
    <property type="entry name" value="BETA-LACTAMASE DOMAIN PROTEIN"/>
    <property type="match status" value="1"/>
</dbReference>
<protein>
    <submittedName>
        <fullName evidence="8">ComEC/Rec2-related protein</fullName>
    </submittedName>
</protein>
<keyword evidence="5 6" id="KW-0472">Membrane</keyword>
<dbReference type="NCBIfam" id="TIGR00360">
    <property type="entry name" value="ComEC_N-term"/>
    <property type="match status" value="1"/>
</dbReference>
<evidence type="ECO:0000256" key="2">
    <source>
        <dbReference type="ARBA" id="ARBA00022475"/>
    </source>
</evidence>
<gene>
    <name evidence="8" type="ORF">NCTC9935_00373</name>
</gene>
<feature type="transmembrane region" description="Helical" evidence="6">
    <location>
        <begin position="39"/>
        <end position="56"/>
    </location>
</feature>
<evidence type="ECO:0000259" key="7">
    <source>
        <dbReference type="Pfam" id="PF03772"/>
    </source>
</evidence>
<keyword evidence="9" id="KW-1185">Reference proteome</keyword>
<accession>A0A2X0U3H7</accession>
<reference evidence="8 9" key="1">
    <citation type="submission" date="2018-06" db="EMBL/GenBank/DDBJ databases">
        <authorList>
            <consortium name="Pathogen Informatics"/>
            <person name="Doyle S."/>
        </authorList>
    </citation>
    <scope>NUCLEOTIDE SEQUENCE [LARGE SCALE GENOMIC DNA]</scope>
    <source>
        <strain evidence="8 9">NCTC9935</strain>
    </source>
</reference>
<keyword evidence="4 6" id="KW-1133">Transmembrane helix</keyword>
<evidence type="ECO:0000313" key="8">
    <source>
        <dbReference type="EMBL" id="SPT54825.1"/>
    </source>
</evidence>
<dbReference type="Pfam" id="PF03772">
    <property type="entry name" value="Competence"/>
    <property type="match status" value="1"/>
</dbReference>
<feature type="transmembrane region" description="Helical" evidence="6">
    <location>
        <begin position="305"/>
        <end position="321"/>
    </location>
</feature>
<feature type="domain" description="ComEC/Rec2-related protein" evidence="7">
    <location>
        <begin position="234"/>
        <end position="502"/>
    </location>
</feature>
<feature type="transmembrane region" description="Helical" evidence="6">
    <location>
        <begin position="484"/>
        <end position="502"/>
    </location>
</feature>
<organism evidence="8 9">
    <name type="scientific">Schaalia odontolytica</name>
    <dbReference type="NCBI Taxonomy" id="1660"/>
    <lineage>
        <taxon>Bacteria</taxon>
        <taxon>Bacillati</taxon>
        <taxon>Actinomycetota</taxon>
        <taxon>Actinomycetes</taxon>
        <taxon>Actinomycetales</taxon>
        <taxon>Actinomycetaceae</taxon>
        <taxon>Schaalia</taxon>
    </lineage>
</organism>
<feature type="transmembrane region" description="Helical" evidence="6">
    <location>
        <begin position="351"/>
        <end position="369"/>
    </location>
</feature>
<dbReference type="EMBL" id="UAPR01000001">
    <property type="protein sequence ID" value="SPT54825.1"/>
    <property type="molecule type" value="Genomic_DNA"/>
</dbReference>
<feature type="transmembrane region" description="Helical" evidence="6">
    <location>
        <begin position="389"/>
        <end position="410"/>
    </location>
</feature>
<feature type="transmembrane region" description="Helical" evidence="6">
    <location>
        <begin position="416"/>
        <end position="442"/>
    </location>
</feature>
<dbReference type="Proteomes" id="UP000250192">
    <property type="component" value="Unassembled WGS sequence"/>
</dbReference>
<evidence type="ECO:0000256" key="3">
    <source>
        <dbReference type="ARBA" id="ARBA00022692"/>
    </source>
</evidence>
<evidence type="ECO:0000256" key="6">
    <source>
        <dbReference type="SAM" id="Phobius"/>
    </source>
</evidence>
<dbReference type="AlphaFoldDB" id="A0A2X0U3H7"/>
<sequence>MSNTQPRCAPRMIDLRLAPAAAATWAATWWATGHPAPNATIYGCVLAALCCAASYARTRQGRTSPKHALTPPRSLRLGLALILACAACALAVGSTARRDYDDDPAQRDSGSIHARVVLRSDPAPASSVFSDRRRARVHVEAISEGEEWLPSNATALVTAPGWDGGARGDVYEVWGSLDTTFAADAPSVGAIRARRARLIERPGGLAAWRRATHQAFGQACRSLPADARALVPGMAIGDDRGLPADLSQAMKTTSLTHLTAVSGSHIVIILATVTLVLPARRLLRVAATLLVLGTILTLVGPDASVVRSVCVASVAALGLILGRDGQPIAALCAVVIATLLIDPWASRSYGFALSALAALAVVGPSAALIRRSRRYLRGDTRVGKVLRRLTELVCVPALAELATAPLIVSLSGNVPIWGIAANVIAEPAVPVATVAGLAGALLAPLSIRAASGCAVVASWATTWIAGTARWAASLPGNGVRVPGGSSTVLSVYACCGVGWIAWQAWARWGAPLAGEQAA</sequence>
<feature type="transmembrane region" description="Helical" evidence="6">
    <location>
        <begin position="255"/>
        <end position="277"/>
    </location>
</feature>
<dbReference type="InterPro" id="IPR052159">
    <property type="entry name" value="Competence_DNA_uptake"/>
</dbReference>
<evidence type="ECO:0000256" key="1">
    <source>
        <dbReference type="ARBA" id="ARBA00004651"/>
    </source>
</evidence>
<dbReference type="GO" id="GO:0005886">
    <property type="term" value="C:plasma membrane"/>
    <property type="evidence" value="ECO:0007669"/>
    <property type="project" value="UniProtKB-SubCell"/>
</dbReference>
<proteinExistence type="predicted"/>
<dbReference type="InterPro" id="IPR004477">
    <property type="entry name" value="ComEC_N"/>
</dbReference>
<feature type="transmembrane region" description="Helical" evidence="6">
    <location>
        <begin position="449"/>
        <end position="472"/>
    </location>
</feature>
<evidence type="ECO:0000313" key="9">
    <source>
        <dbReference type="Proteomes" id="UP000250192"/>
    </source>
</evidence>
<feature type="transmembrane region" description="Helical" evidence="6">
    <location>
        <begin position="77"/>
        <end position="96"/>
    </location>
</feature>
<comment type="subcellular location">
    <subcellularLocation>
        <location evidence="1">Cell membrane</location>
        <topology evidence="1">Multi-pass membrane protein</topology>
    </subcellularLocation>
</comment>
<keyword evidence="2" id="KW-1003">Cell membrane</keyword>